<keyword evidence="2" id="KW-1185">Reference proteome</keyword>
<dbReference type="AlphaFoldDB" id="Q0RLZ5"/>
<gene>
    <name evidence="1" type="ordered locus">FRAAL2814</name>
</gene>
<proteinExistence type="predicted"/>
<dbReference type="KEGG" id="fal:FRAAL2814"/>
<name>Q0RLZ5_FRAAA</name>
<dbReference type="HOGENOM" id="CLU_2699299_0_0_11"/>
<dbReference type="EMBL" id="CT573213">
    <property type="protein sequence ID" value="CAJ61458.1"/>
    <property type="molecule type" value="Genomic_DNA"/>
</dbReference>
<sequence length="73" mass="7612">MGRPPFPLRPSDIDPFGISPAVGRARTYGRLVTNAMDEAPCHAPCAILAIAQRPRSATAQQTVTGAGRLAVAV</sequence>
<protein>
    <submittedName>
        <fullName evidence="1">Uncharacterized protein</fullName>
    </submittedName>
</protein>
<evidence type="ECO:0000313" key="1">
    <source>
        <dbReference type="EMBL" id="CAJ61458.1"/>
    </source>
</evidence>
<reference evidence="1 2" key="1">
    <citation type="journal article" date="2007" name="Genome Res.">
        <title>Genome characteristics of facultatively symbiotic Frankia sp. strains reflect host range and host plant biogeography.</title>
        <authorList>
            <person name="Normand P."/>
            <person name="Lapierre P."/>
            <person name="Tisa L.S."/>
            <person name="Gogarten J.P."/>
            <person name="Alloisio N."/>
            <person name="Bagnarol E."/>
            <person name="Bassi C.A."/>
            <person name="Berry A.M."/>
            <person name="Bickhart D.M."/>
            <person name="Choisne N."/>
            <person name="Couloux A."/>
            <person name="Cournoyer B."/>
            <person name="Cruveiller S."/>
            <person name="Daubin V."/>
            <person name="Demange N."/>
            <person name="Francino M.P."/>
            <person name="Goltsman E."/>
            <person name="Huang Y."/>
            <person name="Kopp O.R."/>
            <person name="Labarre L."/>
            <person name="Lapidus A."/>
            <person name="Lavire C."/>
            <person name="Marechal J."/>
            <person name="Martinez M."/>
            <person name="Mastronunzio J.E."/>
            <person name="Mullin B.C."/>
            <person name="Niemann J."/>
            <person name="Pujic P."/>
            <person name="Rawnsley T."/>
            <person name="Rouy Z."/>
            <person name="Schenowitz C."/>
            <person name="Sellstedt A."/>
            <person name="Tavares F."/>
            <person name="Tomkins J.P."/>
            <person name="Vallenet D."/>
            <person name="Valverde C."/>
            <person name="Wall L.G."/>
            <person name="Wang Y."/>
            <person name="Medigue C."/>
            <person name="Benson D.R."/>
        </authorList>
    </citation>
    <scope>NUCLEOTIDE SEQUENCE [LARGE SCALE GENOMIC DNA]</scope>
    <source>
        <strain evidence="2">DSM 45986 / CECT 9034 / ACN14a</strain>
    </source>
</reference>
<dbReference type="Proteomes" id="UP000000657">
    <property type="component" value="Chromosome"/>
</dbReference>
<accession>Q0RLZ5</accession>
<organism evidence="1 2">
    <name type="scientific">Frankia alni (strain DSM 45986 / CECT 9034 / ACN14a)</name>
    <dbReference type="NCBI Taxonomy" id="326424"/>
    <lineage>
        <taxon>Bacteria</taxon>
        <taxon>Bacillati</taxon>
        <taxon>Actinomycetota</taxon>
        <taxon>Actinomycetes</taxon>
        <taxon>Frankiales</taxon>
        <taxon>Frankiaceae</taxon>
        <taxon>Frankia</taxon>
    </lineage>
</organism>
<evidence type="ECO:0000313" key="2">
    <source>
        <dbReference type="Proteomes" id="UP000000657"/>
    </source>
</evidence>